<sequence>MPRRARAGLPRHDCAYPTPPHLPRPVRCDPSPPASARRLRLRACAPRPTPSPGSVDLWVKSEGQKPVTSNHLDQ</sequence>
<dbReference type="EMBL" id="JAAALK010000283">
    <property type="protein sequence ID" value="KAG8071153.1"/>
    <property type="molecule type" value="Genomic_DNA"/>
</dbReference>
<accession>A0A8J5SYL5</accession>
<dbReference type="AlphaFoldDB" id="A0A8J5SYL5"/>
<proteinExistence type="predicted"/>
<evidence type="ECO:0000256" key="1">
    <source>
        <dbReference type="SAM" id="MobiDB-lite"/>
    </source>
</evidence>
<feature type="region of interest" description="Disordered" evidence="1">
    <location>
        <begin position="1"/>
        <end position="74"/>
    </location>
</feature>
<evidence type="ECO:0000313" key="3">
    <source>
        <dbReference type="Proteomes" id="UP000729402"/>
    </source>
</evidence>
<organism evidence="2 3">
    <name type="scientific">Zizania palustris</name>
    <name type="common">Northern wild rice</name>
    <dbReference type="NCBI Taxonomy" id="103762"/>
    <lineage>
        <taxon>Eukaryota</taxon>
        <taxon>Viridiplantae</taxon>
        <taxon>Streptophyta</taxon>
        <taxon>Embryophyta</taxon>
        <taxon>Tracheophyta</taxon>
        <taxon>Spermatophyta</taxon>
        <taxon>Magnoliopsida</taxon>
        <taxon>Liliopsida</taxon>
        <taxon>Poales</taxon>
        <taxon>Poaceae</taxon>
        <taxon>BOP clade</taxon>
        <taxon>Oryzoideae</taxon>
        <taxon>Oryzeae</taxon>
        <taxon>Zizaniinae</taxon>
        <taxon>Zizania</taxon>
    </lineage>
</organism>
<dbReference type="Proteomes" id="UP000729402">
    <property type="component" value="Unassembled WGS sequence"/>
</dbReference>
<comment type="caution">
    <text evidence="2">The sequence shown here is derived from an EMBL/GenBank/DDBJ whole genome shotgun (WGS) entry which is preliminary data.</text>
</comment>
<reference evidence="2" key="2">
    <citation type="submission" date="2021-02" db="EMBL/GenBank/DDBJ databases">
        <authorList>
            <person name="Kimball J.A."/>
            <person name="Haas M.W."/>
            <person name="Macchietto M."/>
            <person name="Kono T."/>
            <person name="Duquette J."/>
            <person name="Shao M."/>
        </authorList>
    </citation>
    <scope>NUCLEOTIDE SEQUENCE</scope>
    <source>
        <tissue evidence="2">Fresh leaf tissue</tissue>
    </source>
</reference>
<protein>
    <submittedName>
        <fullName evidence="2">Uncharacterized protein</fullName>
    </submittedName>
</protein>
<gene>
    <name evidence="2" type="ORF">GUJ93_ZPchr0006g44419</name>
</gene>
<reference evidence="2" key="1">
    <citation type="journal article" date="2021" name="bioRxiv">
        <title>Whole Genome Assembly and Annotation of Northern Wild Rice, Zizania palustris L., Supports a Whole Genome Duplication in the Zizania Genus.</title>
        <authorList>
            <person name="Haas M."/>
            <person name="Kono T."/>
            <person name="Macchietto M."/>
            <person name="Millas R."/>
            <person name="McGilp L."/>
            <person name="Shao M."/>
            <person name="Duquette J."/>
            <person name="Hirsch C.N."/>
            <person name="Kimball J."/>
        </authorList>
    </citation>
    <scope>NUCLEOTIDE SEQUENCE</scope>
    <source>
        <tissue evidence="2">Fresh leaf tissue</tissue>
    </source>
</reference>
<evidence type="ECO:0000313" key="2">
    <source>
        <dbReference type="EMBL" id="KAG8071153.1"/>
    </source>
</evidence>
<name>A0A8J5SYL5_ZIZPA</name>
<keyword evidence="3" id="KW-1185">Reference proteome</keyword>